<dbReference type="RefSeq" id="WP_097650670.1">
    <property type="nucleotide sequence ID" value="NZ_LYXE01000024.1"/>
</dbReference>
<evidence type="ECO:0000256" key="1">
    <source>
        <dbReference type="SAM" id="Phobius"/>
    </source>
</evidence>
<protein>
    <submittedName>
        <fullName evidence="2">Uncharacterized protein</fullName>
    </submittedName>
</protein>
<sequence>MSLLRDVKRLFAVMLAGVCGAIVLIDFAGGEGALAALATLLVGWAAVLTAVALLFGIVSVAGHHVGRVRQQQNDWRYSLVLLVGMVVMLVAGIFFPLPGRGGLVLPANLAEVPIRTVFRVVYEPVASSLLALLTFFSLSAALRSVQQRRGEAIVMIVVAALVLLAQLPLLAVVPTIGGTLQWLNDVVAVAGARGLVIGAALGALVAGVRVLLGFDTPYLDR</sequence>
<reference evidence="2 3" key="1">
    <citation type="submission" date="2016-05" db="EMBL/GenBank/DDBJ databases">
        <authorList>
            <person name="Lavstsen T."/>
            <person name="Jespersen J.S."/>
        </authorList>
    </citation>
    <scope>NUCLEOTIDE SEQUENCE [LARGE SCALE GENOMIC DNA]</scope>
    <source>
        <strain evidence="2 3">B7-9</strain>
    </source>
</reference>
<dbReference type="EMBL" id="LYXE01000024">
    <property type="protein sequence ID" value="PDW00846.1"/>
    <property type="molecule type" value="Genomic_DNA"/>
</dbReference>
<keyword evidence="1" id="KW-0472">Membrane</keyword>
<feature type="transmembrane region" description="Helical" evidence="1">
    <location>
        <begin position="7"/>
        <end position="28"/>
    </location>
</feature>
<gene>
    <name evidence="2" type="ORF">A9Q02_08235</name>
</gene>
<keyword evidence="1" id="KW-1133">Transmembrane helix</keyword>
<dbReference type="AlphaFoldDB" id="A0A2H3LBB2"/>
<feature type="transmembrane region" description="Helical" evidence="1">
    <location>
        <begin position="79"/>
        <end position="97"/>
    </location>
</feature>
<comment type="caution">
    <text evidence="2">The sequence shown here is derived from an EMBL/GenBank/DDBJ whole genome shotgun (WGS) entry which is preliminary data.</text>
</comment>
<evidence type="ECO:0000313" key="2">
    <source>
        <dbReference type="EMBL" id="PDW00846.1"/>
    </source>
</evidence>
<feature type="transmembrane region" description="Helical" evidence="1">
    <location>
        <begin position="34"/>
        <end position="58"/>
    </location>
</feature>
<accession>A0A2H3LBB2</accession>
<name>A0A2H3LBB2_9CHLR</name>
<proteinExistence type="predicted"/>
<dbReference type="OrthoDB" id="162460at2"/>
<feature type="transmembrane region" description="Helical" evidence="1">
    <location>
        <begin position="117"/>
        <end position="140"/>
    </location>
</feature>
<evidence type="ECO:0000313" key="3">
    <source>
        <dbReference type="Proteomes" id="UP000220922"/>
    </source>
</evidence>
<keyword evidence="3" id="KW-1185">Reference proteome</keyword>
<feature type="transmembrane region" description="Helical" evidence="1">
    <location>
        <begin position="192"/>
        <end position="212"/>
    </location>
</feature>
<organism evidence="2 3">
    <name type="scientific">Candidatus Chloroploca asiatica</name>
    <dbReference type="NCBI Taxonomy" id="1506545"/>
    <lineage>
        <taxon>Bacteria</taxon>
        <taxon>Bacillati</taxon>
        <taxon>Chloroflexota</taxon>
        <taxon>Chloroflexia</taxon>
        <taxon>Chloroflexales</taxon>
        <taxon>Chloroflexineae</taxon>
        <taxon>Oscillochloridaceae</taxon>
        <taxon>Candidatus Chloroploca</taxon>
    </lineage>
</organism>
<keyword evidence="1" id="KW-0812">Transmembrane</keyword>
<feature type="transmembrane region" description="Helical" evidence="1">
    <location>
        <begin position="152"/>
        <end position="172"/>
    </location>
</feature>
<dbReference type="Proteomes" id="UP000220922">
    <property type="component" value="Unassembled WGS sequence"/>
</dbReference>